<keyword evidence="3" id="KW-1185">Reference proteome</keyword>
<evidence type="ECO:0000313" key="3">
    <source>
        <dbReference type="Proteomes" id="UP001451782"/>
    </source>
</evidence>
<keyword evidence="1" id="KW-0812">Transmembrane</keyword>
<keyword evidence="1" id="KW-1133">Transmembrane helix</keyword>
<evidence type="ECO:0000313" key="2">
    <source>
        <dbReference type="EMBL" id="WZU64736.1"/>
    </source>
</evidence>
<evidence type="ECO:0000256" key="1">
    <source>
        <dbReference type="SAM" id="Phobius"/>
    </source>
</evidence>
<protein>
    <submittedName>
        <fullName evidence="2">Uncharacterized protein</fullName>
    </submittedName>
</protein>
<keyword evidence="1" id="KW-0472">Membrane</keyword>
<gene>
    <name evidence="2" type="ORF">AABB28_05520</name>
</gene>
<dbReference type="AlphaFoldDB" id="A0AAN0MB02"/>
<dbReference type="EMBL" id="CP151762">
    <property type="protein sequence ID" value="WZU64736.1"/>
    <property type="molecule type" value="Genomic_DNA"/>
</dbReference>
<feature type="transmembrane region" description="Helical" evidence="1">
    <location>
        <begin position="20"/>
        <end position="38"/>
    </location>
</feature>
<sequence>MNPRWLLKAKRWAQNPPSPAKIRFIAAILGICIILFAIERLFGWPVWLTPHDLRRLQ</sequence>
<name>A0AAN0MB02_9RHOB</name>
<dbReference type="KEGG" id="yag:AABB28_05520"/>
<organism evidence="2 3">
    <name type="scientific">Yoonia algicola</name>
    <dbReference type="NCBI Taxonomy" id="3137368"/>
    <lineage>
        <taxon>Bacteria</taxon>
        <taxon>Pseudomonadati</taxon>
        <taxon>Pseudomonadota</taxon>
        <taxon>Alphaproteobacteria</taxon>
        <taxon>Rhodobacterales</taxon>
        <taxon>Paracoccaceae</taxon>
        <taxon>Yoonia</taxon>
    </lineage>
</organism>
<proteinExistence type="predicted"/>
<dbReference type="Proteomes" id="UP001451782">
    <property type="component" value="Chromosome"/>
</dbReference>
<accession>A0AAN0MB02</accession>
<dbReference type="RefSeq" id="WP_172796224.1">
    <property type="nucleotide sequence ID" value="NZ_CP151762.1"/>
</dbReference>
<reference evidence="2 3" key="1">
    <citation type="submission" date="2024-04" db="EMBL/GenBank/DDBJ databases">
        <title>Phylogenomic analyses of a clade within the roseobacter group suggest taxonomic reassignments of species of the genera Aestuariivita, Citreicella, Loktanella, Nautella, Pelagibaca, Ruegeria, Thalassobius, Thiobacimonas and Tropicibacter, and the proposal o.</title>
        <authorList>
            <person name="Jeon C.O."/>
        </authorList>
    </citation>
    <scope>NUCLEOTIDE SEQUENCE [LARGE SCALE GENOMIC DNA]</scope>
    <source>
        <strain evidence="2 3">G8-12</strain>
    </source>
</reference>